<sequence>MNSRLMVDLSLCSWNANGILNKIYDFKLFVEKYSPGVILVQETQLRPKHSININNYKCYRNYRTTEGQAYGGTLILIKKSIPHFHTPTPQLHHVEATLDPLNPPDLDLLTLYSRPQNYPSGQ</sequence>
<reference evidence="2" key="1">
    <citation type="submission" date="2020-08" db="EMBL/GenBank/DDBJ databases">
        <title>Multicomponent nature underlies the extraordinary mechanical properties of spider dragline silk.</title>
        <authorList>
            <person name="Kono N."/>
            <person name="Nakamura H."/>
            <person name="Mori M."/>
            <person name="Yoshida Y."/>
            <person name="Ohtoshi R."/>
            <person name="Malay A.D."/>
            <person name="Moran D.A.P."/>
            <person name="Tomita M."/>
            <person name="Numata K."/>
            <person name="Arakawa K."/>
        </authorList>
    </citation>
    <scope>NUCLEOTIDE SEQUENCE</scope>
</reference>
<dbReference type="Proteomes" id="UP000887159">
    <property type="component" value="Unassembled WGS sequence"/>
</dbReference>
<proteinExistence type="predicted"/>
<evidence type="ECO:0000313" key="3">
    <source>
        <dbReference type="Proteomes" id="UP000887159"/>
    </source>
</evidence>
<name>A0A8X6WM65_TRICX</name>
<dbReference type="Pfam" id="PF03372">
    <property type="entry name" value="Exo_endo_phos"/>
    <property type="match status" value="1"/>
</dbReference>
<comment type="caution">
    <text evidence="2">The sequence shown here is derived from an EMBL/GenBank/DDBJ whole genome shotgun (WGS) entry which is preliminary data.</text>
</comment>
<dbReference type="SUPFAM" id="SSF56219">
    <property type="entry name" value="DNase I-like"/>
    <property type="match status" value="1"/>
</dbReference>
<keyword evidence="2" id="KW-0808">Transferase</keyword>
<protein>
    <submittedName>
        <fullName evidence="2">Putative RNA-directed DNA polymerase from transposon X-element</fullName>
    </submittedName>
</protein>
<evidence type="ECO:0000259" key="1">
    <source>
        <dbReference type="Pfam" id="PF03372"/>
    </source>
</evidence>
<dbReference type="InterPro" id="IPR005135">
    <property type="entry name" value="Endo/exonuclease/phosphatase"/>
</dbReference>
<organism evidence="2 3">
    <name type="scientific">Trichonephila clavipes</name>
    <name type="common">Golden silk orbweaver</name>
    <name type="synonym">Nephila clavipes</name>
    <dbReference type="NCBI Taxonomy" id="2585209"/>
    <lineage>
        <taxon>Eukaryota</taxon>
        <taxon>Metazoa</taxon>
        <taxon>Ecdysozoa</taxon>
        <taxon>Arthropoda</taxon>
        <taxon>Chelicerata</taxon>
        <taxon>Arachnida</taxon>
        <taxon>Araneae</taxon>
        <taxon>Araneomorphae</taxon>
        <taxon>Entelegynae</taxon>
        <taxon>Araneoidea</taxon>
        <taxon>Nephilidae</taxon>
        <taxon>Trichonephila</taxon>
    </lineage>
</organism>
<dbReference type="Gene3D" id="3.60.10.10">
    <property type="entry name" value="Endonuclease/exonuclease/phosphatase"/>
    <property type="match status" value="1"/>
</dbReference>
<keyword evidence="3" id="KW-1185">Reference proteome</keyword>
<dbReference type="GO" id="GO:0003964">
    <property type="term" value="F:RNA-directed DNA polymerase activity"/>
    <property type="evidence" value="ECO:0007669"/>
    <property type="project" value="UniProtKB-KW"/>
</dbReference>
<accession>A0A8X6WM65</accession>
<dbReference type="EMBL" id="BMAU01021438">
    <property type="protein sequence ID" value="GFY36809.1"/>
    <property type="molecule type" value="Genomic_DNA"/>
</dbReference>
<dbReference type="AlphaFoldDB" id="A0A8X6WM65"/>
<keyword evidence="2" id="KW-0695">RNA-directed DNA polymerase</keyword>
<feature type="domain" description="Endonuclease/exonuclease/phosphatase" evidence="1">
    <location>
        <begin position="12"/>
        <end position="112"/>
    </location>
</feature>
<gene>
    <name evidence="2" type="primary">X-elementORF2_98</name>
    <name evidence="2" type="ORF">TNCV_2567711</name>
</gene>
<keyword evidence="2" id="KW-0548">Nucleotidyltransferase</keyword>
<evidence type="ECO:0000313" key="2">
    <source>
        <dbReference type="EMBL" id="GFY36809.1"/>
    </source>
</evidence>
<dbReference type="InterPro" id="IPR036691">
    <property type="entry name" value="Endo/exonu/phosph_ase_sf"/>
</dbReference>